<sequence>MLASLSRLEELYCSLDTTEIQAHFTFSQTLKQLLIMYRNFLFVAIIGMIAISPSFAQVDVKVGPLGPLFGTLNLRSEFGLADNFGLEATVGGSWNKINFDEGEDLKNTTLRFGVNGRYYFNPSDIGLDKFYLGLYSRYSSGKARGTGENSDEYNTNRFSGGFPGWIQNLLAQ</sequence>
<keyword evidence="1" id="KW-0812">Transmembrane</keyword>
<dbReference type="EMBL" id="CP002691">
    <property type="protein sequence ID" value="AEE48113.1"/>
    <property type="molecule type" value="Genomic_DNA"/>
</dbReference>
<organism evidence="2 3">
    <name type="scientific">Haliscomenobacter hydrossis (strain ATCC 27775 / DSM 1100 / LMG 10767 / O)</name>
    <dbReference type="NCBI Taxonomy" id="760192"/>
    <lineage>
        <taxon>Bacteria</taxon>
        <taxon>Pseudomonadati</taxon>
        <taxon>Bacteroidota</taxon>
        <taxon>Saprospiria</taxon>
        <taxon>Saprospirales</taxon>
        <taxon>Haliscomenobacteraceae</taxon>
        <taxon>Haliscomenobacter</taxon>
    </lineage>
</organism>
<evidence type="ECO:0000313" key="3">
    <source>
        <dbReference type="Proteomes" id="UP000008461"/>
    </source>
</evidence>
<keyword evidence="1" id="KW-0472">Membrane</keyword>
<dbReference type="Pfam" id="PF12099">
    <property type="entry name" value="DUF3575"/>
    <property type="match status" value="1"/>
</dbReference>
<name>F4KTW9_HALH1</name>
<evidence type="ECO:0000313" key="2">
    <source>
        <dbReference type="EMBL" id="AEE48113.1"/>
    </source>
</evidence>
<dbReference type="InterPro" id="IPR021958">
    <property type="entry name" value="DUF3575"/>
</dbReference>
<gene>
    <name evidence="2" type="ordered locus">Halhy_0200</name>
</gene>
<reference evidence="2 3" key="1">
    <citation type="journal article" date="2011" name="Stand. Genomic Sci.">
        <title>Complete genome sequence of Haliscomenobacter hydrossis type strain (O).</title>
        <authorList>
            <consortium name="US DOE Joint Genome Institute (JGI-PGF)"/>
            <person name="Daligault H."/>
            <person name="Lapidus A."/>
            <person name="Zeytun A."/>
            <person name="Nolan M."/>
            <person name="Lucas S."/>
            <person name="Del Rio T.G."/>
            <person name="Tice H."/>
            <person name="Cheng J.F."/>
            <person name="Tapia R."/>
            <person name="Han C."/>
            <person name="Goodwin L."/>
            <person name="Pitluck S."/>
            <person name="Liolios K."/>
            <person name="Pagani I."/>
            <person name="Ivanova N."/>
            <person name="Huntemann M."/>
            <person name="Mavromatis K."/>
            <person name="Mikhailova N."/>
            <person name="Pati A."/>
            <person name="Chen A."/>
            <person name="Palaniappan K."/>
            <person name="Land M."/>
            <person name="Hauser L."/>
            <person name="Brambilla E.M."/>
            <person name="Rohde M."/>
            <person name="Verbarg S."/>
            <person name="Goker M."/>
            <person name="Bristow J."/>
            <person name="Eisen J.A."/>
            <person name="Markowitz V."/>
            <person name="Hugenholtz P."/>
            <person name="Kyrpides N.C."/>
            <person name="Klenk H.P."/>
            <person name="Woyke T."/>
        </authorList>
    </citation>
    <scope>NUCLEOTIDE SEQUENCE [LARGE SCALE GENOMIC DNA]</scope>
    <source>
        <strain evidence="3">ATCC 27775 / DSM 1100 / LMG 10767 / O</strain>
    </source>
</reference>
<dbReference type="AlphaFoldDB" id="F4KTW9"/>
<dbReference type="HOGENOM" id="CLU_1553134_0_0_10"/>
<proteinExistence type="predicted"/>
<dbReference type="KEGG" id="hhy:Halhy_0200"/>
<keyword evidence="1" id="KW-1133">Transmembrane helix</keyword>
<protein>
    <recommendedName>
        <fullName evidence="4">Outer membrane protein beta-barrel domain-containing protein</fullName>
    </recommendedName>
</protein>
<feature type="transmembrane region" description="Helical" evidence="1">
    <location>
        <begin position="40"/>
        <end position="58"/>
    </location>
</feature>
<evidence type="ECO:0000256" key="1">
    <source>
        <dbReference type="SAM" id="Phobius"/>
    </source>
</evidence>
<reference key="2">
    <citation type="submission" date="2011-04" db="EMBL/GenBank/DDBJ databases">
        <title>Complete sequence of chromosome of Haliscomenobacter hydrossis DSM 1100.</title>
        <authorList>
            <consortium name="US DOE Joint Genome Institute (JGI-PGF)"/>
            <person name="Lucas S."/>
            <person name="Han J."/>
            <person name="Lapidus A."/>
            <person name="Bruce D."/>
            <person name="Goodwin L."/>
            <person name="Pitluck S."/>
            <person name="Peters L."/>
            <person name="Kyrpides N."/>
            <person name="Mavromatis K."/>
            <person name="Ivanova N."/>
            <person name="Ovchinnikova G."/>
            <person name="Pagani I."/>
            <person name="Daligault H."/>
            <person name="Detter J.C."/>
            <person name="Han C."/>
            <person name="Land M."/>
            <person name="Hauser L."/>
            <person name="Markowitz V."/>
            <person name="Cheng J.-F."/>
            <person name="Hugenholtz P."/>
            <person name="Woyke T."/>
            <person name="Wu D."/>
            <person name="Verbarg S."/>
            <person name="Frueling A."/>
            <person name="Brambilla E."/>
            <person name="Klenk H.-P."/>
            <person name="Eisen J.A."/>
        </authorList>
    </citation>
    <scope>NUCLEOTIDE SEQUENCE</scope>
    <source>
        <strain>DSM 1100</strain>
    </source>
</reference>
<accession>F4KTW9</accession>
<dbReference type="Proteomes" id="UP000008461">
    <property type="component" value="Chromosome"/>
</dbReference>
<dbReference type="OrthoDB" id="1118958at2"/>
<keyword evidence="3" id="KW-1185">Reference proteome</keyword>
<evidence type="ECO:0008006" key="4">
    <source>
        <dbReference type="Google" id="ProtNLM"/>
    </source>
</evidence>